<feature type="transmembrane region" description="Helical" evidence="6">
    <location>
        <begin position="160"/>
        <end position="177"/>
    </location>
</feature>
<keyword evidence="3 6" id="KW-0812">Transmembrane</keyword>
<keyword evidence="2" id="KW-1003">Cell membrane</keyword>
<keyword evidence="5 6" id="KW-0472">Membrane</keyword>
<comment type="caution">
    <text evidence="7">The sequence shown here is derived from an EMBL/GenBank/DDBJ whole genome shotgun (WGS) entry which is preliminary data.</text>
</comment>
<feature type="transmembrane region" description="Helical" evidence="6">
    <location>
        <begin position="91"/>
        <end position="111"/>
    </location>
</feature>
<dbReference type="PIRSF" id="PIRSF038958">
    <property type="entry name" value="PG_synth_SpoVB"/>
    <property type="match status" value="1"/>
</dbReference>
<evidence type="ECO:0000256" key="4">
    <source>
        <dbReference type="ARBA" id="ARBA00022989"/>
    </source>
</evidence>
<feature type="transmembrane region" description="Helical" evidence="6">
    <location>
        <begin position="48"/>
        <end position="70"/>
    </location>
</feature>
<dbReference type="InterPro" id="IPR002797">
    <property type="entry name" value="Polysacc_synth"/>
</dbReference>
<dbReference type="PANTHER" id="PTHR30250:SF21">
    <property type="entry name" value="LIPID II FLIPPASE MURJ"/>
    <property type="match status" value="1"/>
</dbReference>
<dbReference type="RefSeq" id="WP_113031726.1">
    <property type="nucleotide sequence ID" value="NZ_QMFB01000008.1"/>
</dbReference>
<evidence type="ECO:0000256" key="3">
    <source>
        <dbReference type="ARBA" id="ARBA00022692"/>
    </source>
</evidence>
<comment type="subcellular location">
    <subcellularLocation>
        <location evidence="1">Cell membrane</location>
        <topology evidence="1">Multi-pass membrane protein</topology>
    </subcellularLocation>
</comment>
<feature type="transmembrane region" description="Helical" evidence="6">
    <location>
        <begin position="399"/>
        <end position="417"/>
    </location>
</feature>
<dbReference type="EMBL" id="QMFB01000008">
    <property type="protein sequence ID" value="RAV20330.1"/>
    <property type="molecule type" value="Genomic_DNA"/>
</dbReference>
<feature type="transmembrane region" description="Helical" evidence="6">
    <location>
        <begin position="333"/>
        <end position="357"/>
    </location>
</feature>
<feature type="transmembrane region" description="Helical" evidence="6">
    <location>
        <begin position="289"/>
        <end position="312"/>
    </location>
</feature>
<dbReference type="Pfam" id="PF01943">
    <property type="entry name" value="Polysacc_synt"/>
    <property type="match status" value="1"/>
</dbReference>
<keyword evidence="8" id="KW-1185">Reference proteome</keyword>
<dbReference type="Proteomes" id="UP000250369">
    <property type="component" value="Unassembled WGS sequence"/>
</dbReference>
<reference evidence="7 8" key="1">
    <citation type="journal article" date="2009" name="Int. J. Syst. Evol. Microbiol.">
        <title>Paenibacillus contaminans sp. nov., isolated from a contaminated laboratory plate.</title>
        <authorList>
            <person name="Chou J.H."/>
            <person name="Lee J.H."/>
            <person name="Lin M.C."/>
            <person name="Chang P.S."/>
            <person name="Arun A.B."/>
            <person name="Young C.C."/>
            <person name="Chen W.M."/>
        </authorList>
    </citation>
    <scope>NUCLEOTIDE SEQUENCE [LARGE SCALE GENOMIC DNA]</scope>
    <source>
        <strain evidence="7 8">CKOBP-6</strain>
    </source>
</reference>
<dbReference type="PANTHER" id="PTHR30250">
    <property type="entry name" value="PST FAMILY PREDICTED COLANIC ACID TRANSPORTER"/>
    <property type="match status" value="1"/>
</dbReference>
<dbReference type="GO" id="GO:0005886">
    <property type="term" value="C:plasma membrane"/>
    <property type="evidence" value="ECO:0007669"/>
    <property type="project" value="UniProtKB-SubCell"/>
</dbReference>
<keyword evidence="4 6" id="KW-1133">Transmembrane helix</keyword>
<dbReference type="InterPro" id="IPR024923">
    <property type="entry name" value="PG_synth_SpoVB"/>
</dbReference>
<sequence length="543" mass="57644">MAKDSLLKGTLILSLAALVARVLGIAQRVPLAYLLGTAGAAMFAQANNVYLMLLPLATAGIPSALSKLVSEKIALGRREEAELIYRASLKFAVVAGLVITVPLFIAAPYFADYVKVPGSAVAIRAIAPALLLFPIIAMMRGYFQGRQMMMAGGISQIVEQFARVGTSVLLAAIFLGLGSGEDWIAGGASFGGVMGAVGALAVMMIYMRRLRRSDKAAFRETAAASESVRRAAKPAMSTKAIYASLLRLSIPIVIFSSAVAIVYFIDSFAIRLVESHVGLELATKQYSWLAYQAQSLAGIPVIFATAISQSLVPVISSAHASRDMAEVGRKASLALRLAVLTGLPVIFVICLAAAPINGLLFTSYEGWEMTALLTAGTLFQILMMTSGAILMGMGRMKPLVGFVLAGIAVKIIGSVILAEWFGIYGFVIATGLCFITASMLNIAYLRREVHFSVVGARWPGMIVTIVIIAAAGGGAAYFSQEWLQPFGVMKLDALLQAIVVCAIVGVLYPVLLMATRVVTKGDVETFPAPVRKLIGKVQRLVRR</sequence>
<evidence type="ECO:0000313" key="7">
    <source>
        <dbReference type="EMBL" id="RAV20330.1"/>
    </source>
</evidence>
<accession>A0A329ML17</accession>
<evidence type="ECO:0000313" key="8">
    <source>
        <dbReference type="Proteomes" id="UP000250369"/>
    </source>
</evidence>
<feature type="transmembrane region" description="Helical" evidence="6">
    <location>
        <begin position="240"/>
        <end position="265"/>
    </location>
</feature>
<evidence type="ECO:0000256" key="1">
    <source>
        <dbReference type="ARBA" id="ARBA00004651"/>
    </source>
</evidence>
<dbReference type="OrthoDB" id="9775950at2"/>
<evidence type="ECO:0000256" key="5">
    <source>
        <dbReference type="ARBA" id="ARBA00023136"/>
    </source>
</evidence>
<feature type="transmembrane region" description="Helical" evidence="6">
    <location>
        <begin position="423"/>
        <end position="444"/>
    </location>
</feature>
<gene>
    <name evidence="7" type="ORF">DQG23_15255</name>
</gene>
<evidence type="ECO:0000256" key="6">
    <source>
        <dbReference type="SAM" id="Phobius"/>
    </source>
</evidence>
<dbReference type="InterPro" id="IPR050833">
    <property type="entry name" value="Poly_Biosynth_Transport"/>
</dbReference>
<feature type="transmembrane region" description="Helical" evidence="6">
    <location>
        <begin position="369"/>
        <end position="392"/>
    </location>
</feature>
<evidence type="ECO:0000256" key="2">
    <source>
        <dbReference type="ARBA" id="ARBA00022475"/>
    </source>
</evidence>
<dbReference type="AlphaFoldDB" id="A0A329ML17"/>
<proteinExistence type="predicted"/>
<feature type="transmembrane region" description="Helical" evidence="6">
    <location>
        <begin position="117"/>
        <end position="139"/>
    </location>
</feature>
<name>A0A329ML17_9BACL</name>
<organism evidence="7 8">
    <name type="scientific">Paenibacillus contaminans</name>
    <dbReference type="NCBI Taxonomy" id="450362"/>
    <lineage>
        <taxon>Bacteria</taxon>
        <taxon>Bacillati</taxon>
        <taxon>Bacillota</taxon>
        <taxon>Bacilli</taxon>
        <taxon>Bacillales</taxon>
        <taxon>Paenibacillaceae</taxon>
        <taxon>Paenibacillus</taxon>
    </lineage>
</organism>
<protein>
    <submittedName>
        <fullName evidence="7">Polysaccharide biosynthesis protein</fullName>
    </submittedName>
</protein>
<dbReference type="CDD" id="cd13124">
    <property type="entry name" value="MATE_SpoVB_like"/>
    <property type="match status" value="1"/>
</dbReference>
<feature type="transmembrane region" description="Helical" evidence="6">
    <location>
        <begin position="183"/>
        <end position="206"/>
    </location>
</feature>
<feature type="transmembrane region" description="Helical" evidence="6">
    <location>
        <begin position="456"/>
        <end position="478"/>
    </location>
</feature>
<feature type="transmembrane region" description="Helical" evidence="6">
    <location>
        <begin position="493"/>
        <end position="511"/>
    </location>
</feature>